<proteinExistence type="predicted"/>
<dbReference type="RefSeq" id="WP_118109983.1">
    <property type="nucleotide sequence ID" value="NZ_QRTF01000016.1"/>
</dbReference>
<feature type="transmembrane region" description="Helical" evidence="1">
    <location>
        <begin position="96"/>
        <end position="118"/>
    </location>
</feature>
<dbReference type="EMBL" id="QSKW01000012">
    <property type="protein sequence ID" value="RHE97575.1"/>
    <property type="molecule type" value="Genomic_DNA"/>
</dbReference>
<evidence type="ECO:0000313" key="5">
    <source>
        <dbReference type="Proteomes" id="UP000286271"/>
    </source>
</evidence>
<organism evidence="2 4">
    <name type="scientific">Roseburia inulinivorans</name>
    <dbReference type="NCBI Taxonomy" id="360807"/>
    <lineage>
        <taxon>Bacteria</taxon>
        <taxon>Bacillati</taxon>
        <taxon>Bacillota</taxon>
        <taxon>Clostridia</taxon>
        <taxon>Lachnospirales</taxon>
        <taxon>Lachnospiraceae</taxon>
        <taxon>Roseburia</taxon>
    </lineage>
</organism>
<evidence type="ECO:0000256" key="1">
    <source>
        <dbReference type="SAM" id="Phobius"/>
    </source>
</evidence>
<keyword evidence="1" id="KW-0812">Transmembrane</keyword>
<dbReference type="Proteomes" id="UP000286271">
    <property type="component" value="Unassembled WGS sequence"/>
</dbReference>
<dbReference type="AlphaFoldDB" id="A0A3R5Y3E3"/>
<evidence type="ECO:0000313" key="2">
    <source>
        <dbReference type="EMBL" id="RGQ49341.1"/>
    </source>
</evidence>
<name>A0A3R5Y3E3_9FIRM</name>
<keyword evidence="1" id="KW-1133">Transmembrane helix</keyword>
<accession>A0A3R5Y3E3</accession>
<keyword evidence="1" id="KW-0472">Membrane</keyword>
<feature type="transmembrane region" description="Helical" evidence="1">
    <location>
        <begin position="173"/>
        <end position="198"/>
    </location>
</feature>
<feature type="transmembrane region" description="Helical" evidence="1">
    <location>
        <begin position="130"/>
        <end position="153"/>
    </location>
</feature>
<feature type="transmembrane region" description="Helical" evidence="1">
    <location>
        <begin position="7"/>
        <end position="30"/>
    </location>
</feature>
<comment type="caution">
    <text evidence="2">The sequence shown here is derived from an EMBL/GenBank/DDBJ whole genome shotgun (WGS) entry which is preliminary data.</text>
</comment>
<dbReference type="Proteomes" id="UP000283738">
    <property type="component" value="Unassembled WGS sequence"/>
</dbReference>
<sequence>MKKNKEILKFTIGGVFAYMLPYMIGVYMGFYQGADLQFMLQIAGFVTIFIVVGGLIWLFRKQYDSRKLNGYIYLFGSLGLLMEVMFWGNIFGEKRVIVCIVIYIVTFILGILILLLAMRKIIIKNKLIREIGKVVGTVGGFFIIFMVRVGKAFSGRRGEVIFRNMDSDDTMKLMWSCILFLACIYGLICSMNITSLAIED</sequence>
<protein>
    <submittedName>
        <fullName evidence="2">Uncharacterized protein</fullName>
    </submittedName>
</protein>
<dbReference type="EMBL" id="QRTF01000016">
    <property type="protein sequence ID" value="RGQ49341.1"/>
    <property type="molecule type" value="Genomic_DNA"/>
</dbReference>
<evidence type="ECO:0000313" key="3">
    <source>
        <dbReference type="EMBL" id="RHE97575.1"/>
    </source>
</evidence>
<gene>
    <name evidence="3" type="ORF">DW707_09175</name>
    <name evidence="2" type="ORF">DWY96_08595</name>
</gene>
<reference evidence="4 5" key="1">
    <citation type="submission" date="2018-08" db="EMBL/GenBank/DDBJ databases">
        <title>A genome reference for cultivated species of the human gut microbiota.</title>
        <authorList>
            <person name="Zou Y."/>
            <person name="Xue W."/>
            <person name="Luo G."/>
        </authorList>
    </citation>
    <scope>NUCLEOTIDE SEQUENCE [LARGE SCALE GENOMIC DNA]</scope>
    <source>
        <strain evidence="2 4">AF28-15</strain>
        <strain evidence="3 5">AM27-11</strain>
    </source>
</reference>
<evidence type="ECO:0000313" key="4">
    <source>
        <dbReference type="Proteomes" id="UP000283738"/>
    </source>
</evidence>
<feature type="transmembrane region" description="Helical" evidence="1">
    <location>
        <begin position="71"/>
        <end position="90"/>
    </location>
</feature>
<feature type="transmembrane region" description="Helical" evidence="1">
    <location>
        <begin position="36"/>
        <end position="59"/>
    </location>
</feature>